<dbReference type="AlphaFoldDB" id="A0AA37S449"/>
<evidence type="ECO:0000256" key="2">
    <source>
        <dbReference type="ARBA" id="ARBA00022741"/>
    </source>
</evidence>
<dbReference type="Gene3D" id="2.40.10.220">
    <property type="entry name" value="predicted glycosyltransferase like domains"/>
    <property type="match status" value="1"/>
</dbReference>
<sequence length="239" mass="27054">MFVETNKNNTTVEDKPTEDQKKFFLDLLPGKLIDIQFNNPIQVRFKLTLIGYDTGKYLILKYPAQAGKNDYSDILVEGNGAIVRYIIEDERGECVAFSTSILAISFRPERLIYLAYPKKIESRQLRETSRLPTHIPAKISLHKGDIDADNKSLLHGLIIDISPSGCRFAIHVSSGFVALKKRQVFVHILSPLDNEPVIITSYIRNNQMKGNRLSVGIEFDASEQVKLNKLLEAYSIDID</sequence>
<gene>
    <name evidence="6" type="ORF">GCM10007914_19810</name>
</gene>
<keyword evidence="3" id="KW-0975">Bacterial flagellum</keyword>
<name>A0AA37S449_9GAMM</name>
<feature type="domain" description="Type III secretion system flagellar brake protein YcgR PilZN" evidence="5">
    <location>
        <begin position="29"/>
        <end position="117"/>
    </location>
</feature>
<evidence type="ECO:0000256" key="3">
    <source>
        <dbReference type="ARBA" id="ARBA00023143"/>
    </source>
</evidence>
<dbReference type="InterPro" id="IPR009875">
    <property type="entry name" value="PilZ_domain"/>
</dbReference>
<dbReference type="GO" id="GO:0035438">
    <property type="term" value="F:cyclic-di-GMP binding"/>
    <property type="evidence" value="ECO:0007669"/>
    <property type="project" value="InterPro"/>
</dbReference>
<evidence type="ECO:0008006" key="8">
    <source>
        <dbReference type="Google" id="ProtNLM"/>
    </source>
</evidence>
<evidence type="ECO:0000313" key="6">
    <source>
        <dbReference type="EMBL" id="GLQ03100.1"/>
    </source>
</evidence>
<dbReference type="Pfam" id="PF07238">
    <property type="entry name" value="PilZ"/>
    <property type="match status" value="1"/>
</dbReference>
<keyword evidence="1" id="KW-0973">c-di-GMP</keyword>
<evidence type="ECO:0000259" key="4">
    <source>
        <dbReference type="Pfam" id="PF07238"/>
    </source>
</evidence>
<dbReference type="Proteomes" id="UP001161408">
    <property type="component" value="Unassembled WGS sequence"/>
</dbReference>
<dbReference type="InterPro" id="IPR009926">
    <property type="entry name" value="T3SS_YcgR_PilZN"/>
</dbReference>
<dbReference type="Pfam" id="PF12945">
    <property type="entry name" value="PilZNR"/>
    <property type="match status" value="1"/>
</dbReference>
<keyword evidence="2" id="KW-0547">Nucleotide-binding</keyword>
<evidence type="ECO:0000313" key="7">
    <source>
        <dbReference type="Proteomes" id="UP001161408"/>
    </source>
</evidence>
<dbReference type="SUPFAM" id="SSF141371">
    <property type="entry name" value="PilZ domain-like"/>
    <property type="match status" value="2"/>
</dbReference>
<dbReference type="EMBL" id="BSNE01000012">
    <property type="protein sequence ID" value="GLQ03100.1"/>
    <property type="molecule type" value="Genomic_DNA"/>
</dbReference>
<evidence type="ECO:0000256" key="1">
    <source>
        <dbReference type="ARBA" id="ARBA00022636"/>
    </source>
</evidence>
<feature type="domain" description="PilZ" evidence="4">
    <location>
        <begin position="124"/>
        <end position="232"/>
    </location>
</feature>
<reference evidence="6" key="2">
    <citation type="submission" date="2023-01" db="EMBL/GenBank/DDBJ databases">
        <title>Draft genome sequence of Pseudoalteromonas tetraodonis strain NBRC 103034.</title>
        <authorList>
            <person name="Sun Q."/>
            <person name="Mori K."/>
        </authorList>
    </citation>
    <scope>NUCLEOTIDE SEQUENCE</scope>
    <source>
        <strain evidence="6">NBRC 103034</strain>
    </source>
</reference>
<dbReference type="Gene3D" id="2.30.110.10">
    <property type="entry name" value="Electron Transport, Fmn-binding Protein, Chain A"/>
    <property type="match status" value="1"/>
</dbReference>
<proteinExistence type="predicted"/>
<keyword evidence="7" id="KW-1185">Reference proteome</keyword>
<protein>
    <recommendedName>
        <fullName evidence="8">Flagellar brake protein</fullName>
    </recommendedName>
</protein>
<comment type="caution">
    <text evidence="6">The sequence shown here is derived from an EMBL/GenBank/DDBJ whole genome shotgun (WGS) entry which is preliminary data.</text>
</comment>
<accession>A0AA37S449</accession>
<dbReference type="InterPro" id="IPR012349">
    <property type="entry name" value="Split_barrel_FMN-bd"/>
</dbReference>
<organism evidence="6 7">
    <name type="scientific">Pseudoalteromonas tetraodonis GFC</name>
    <dbReference type="NCBI Taxonomy" id="1315271"/>
    <lineage>
        <taxon>Bacteria</taxon>
        <taxon>Pseudomonadati</taxon>
        <taxon>Pseudomonadota</taxon>
        <taxon>Gammaproteobacteria</taxon>
        <taxon>Alteromonadales</taxon>
        <taxon>Pseudoalteromonadaceae</taxon>
        <taxon>Pseudoalteromonas</taxon>
    </lineage>
</organism>
<reference evidence="6" key="1">
    <citation type="journal article" date="2014" name="Int. J. Syst. Evol. Microbiol.">
        <title>Complete genome sequence of Corynebacterium casei LMG S-19264T (=DSM 44701T), isolated from a smear-ripened cheese.</title>
        <authorList>
            <consortium name="US DOE Joint Genome Institute (JGI-PGF)"/>
            <person name="Walter F."/>
            <person name="Albersmeier A."/>
            <person name="Kalinowski J."/>
            <person name="Ruckert C."/>
        </authorList>
    </citation>
    <scope>NUCLEOTIDE SEQUENCE</scope>
    <source>
        <strain evidence="6">NBRC 103034</strain>
    </source>
</reference>
<evidence type="ECO:0000259" key="5">
    <source>
        <dbReference type="Pfam" id="PF12945"/>
    </source>
</evidence>